<reference evidence="2 3" key="1">
    <citation type="submission" date="2011-11" db="EMBL/GenBank/DDBJ databases">
        <title>Complete sequence of Spirochaeta sp. grapes.</title>
        <authorList>
            <consortium name="US DOE Joint Genome Institute"/>
            <person name="Lucas S."/>
            <person name="Han J."/>
            <person name="Lapidus A."/>
            <person name="Cheng J.-F."/>
            <person name="Goodwin L."/>
            <person name="Pitluck S."/>
            <person name="Peters L."/>
            <person name="Ovchinnikova G."/>
            <person name="Munk A.C."/>
            <person name="Detter J.C."/>
            <person name="Han C."/>
            <person name="Tapia R."/>
            <person name="Land M."/>
            <person name="Hauser L."/>
            <person name="Kyrpides N."/>
            <person name="Ivanova N."/>
            <person name="Pagani I."/>
            <person name="Ritalahtilisa K."/>
            <person name="Loeffler F."/>
            <person name="Woyke T."/>
        </authorList>
    </citation>
    <scope>NUCLEOTIDE SEQUENCE [LARGE SCALE GENOMIC DNA]</scope>
    <source>
        <strain evidence="3">ATCC BAA-1885 / DSM 22778 / Grapes</strain>
    </source>
</reference>
<name>G8QVT5_SPHPG</name>
<dbReference type="InterPro" id="IPR052942">
    <property type="entry name" value="LPS_cholinephosphotransferase"/>
</dbReference>
<accession>G8QVT5</accession>
<dbReference type="STRING" id="158190.SpiGrapes_1570"/>
<evidence type="ECO:0000313" key="2">
    <source>
        <dbReference type="EMBL" id="AEV29377.1"/>
    </source>
</evidence>
<evidence type="ECO:0000259" key="1">
    <source>
        <dbReference type="Pfam" id="PF04991"/>
    </source>
</evidence>
<dbReference type="PANTHER" id="PTHR43404">
    <property type="entry name" value="LIPOPOLYSACCHARIDE CHOLINEPHOSPHOTRANSFERASE LICD"/>
    <property type="match status" value="1"/>
</dbReference>
<dbReference type="Proteomes" id="UP000005632">
    <property type="component" value="Chromosome"/>
</dbReference>
<dbReference type="InterPro" id="IPR007074">
    <property type="entry name" value="LicD/FKTN/FKRP_NTP_transf"/>
</dbReference>
<dbReference type="OrthoDB" id="9786100at2"/>
<dbReference type="HOGENOM" id="CLU_075543_1_0_12"/>
<feature type="domain" description="LicD/FKTN/FKRP nucleotidyltransferase" evidence="1">
    <location>
        <begin position="24"/>
        <end position="243"/>
    </location>
</feature>
<dbReference type="PANTHER" id="PTHR43404:SF2">
    <property type="entry name" value="LIPOPOLYSACCHARIDE CHOLINEPHOSPHOTRANSFERASE LICD"/>
    <property type="match status" value="1"/>
</dbReference>
<dbReference type="EMBL" id="CP003155">
    <property type="protein sequence ID" value="AEV29377.1"/>
    <property type="molecule type" value="Genomic_DNA"/>
</dbReference>
<dbReference type="GO" id="GO:0009100">
    <property type="term" value="P:glycoprotein metabolic process"/>
    <property type="evidence" value="ECO:0007669"/>
    <property type="project" value="UniProtKB-ARBA"/>
</dbReference>
<evidence type="ECO:0000313" key="3">
    <source>
        <dbReference type="Proteomes" id="UP000005632"/>
    </source>
</evidence>
<keyword evidence="3" id="KW-1185">Reference proteome</keyword>
<gene>
    <name evidence="2" type="ordered locus">SpiGrapes_1570</name>
</gene>
<dbReference type="Pfam" id="PF04991">
    <property type="entry name" value="LicD"/>
    <property type="match status" value="1"/>
</dbReference>
<sequence>MKELDAGQMKEIQLSILRALDAFCKEHGIQYFLSGGTLLGAIRHKGFIPWDDDIDLAMPRPDYERFLAEFSDPRYKVYSLKTSKKCRFPFAKVCDIKTSVIEGSYKKKTEFGLNIDIFPLDVAPDDAIILRKMIKHSRFYQQLLKVKLSRLSSQWTIPQNLVIAVGRVFLAPFGTAFFSSKIDTIAKSYASKKTPYMGCMVWGYKEREILDTSVFASSVPVEFEKLVFPAPVGYHTYLSSLYGDYMLLPPEEKRITHHDFVAYWNEEL</sequence>
<organism evidence="2 3">
    <name type="scientific">Sphaerochaeta pleomorpha (strain ATCC BAA-1885 / DSM 22778 / Grapes)</name>
    <dbReference type="NCBI Taxonomy" id="158190"/>
    <lineage>
        <taxon>Bacteria</taxon>
        <taxon>Pseudomonadati</taxon>
        <taxon>Spirochaetota</taxon>
        <taxon>Spirochaetia</taxon>
        <taxon>Spirochaetales</taxon>
        <taxon>Sphaerochaetaceae</taxon>
        <taxon>Sphaerochaeta</taxon>
    </lineage>
</organism>
<dbReference type="AlphaFoldDB" id="G8QVT5"/>
<dbReference type="KEGG" id="sgp:SpiGrapes_1570"/>
<dbReference type="eggNOG" id="COG3475">
    <property type="taxonomic scope" value="Bacteria"/>
</dbReference>
<proteinExistence type="predicted"/>
<protein>
    <submittedName>
        <fullName evidence="2">LPS biosynthesis protein</fullName>
    </submittedName>
</protein>
<dbReference type="RefSeq" id="WP_014270225.1">
    <property type="nucleotide sequence ID" value="NC_016633.1"/>
</dbReference>